<dbReference type="RefSeq" id="WP_166160624.1">
    <property type="nucleotide sequence ID" value="NZ_CP049740.1"/>
</dbReference>
<dbReference type="EMBL" id="CP049740">
    <property type="protein sequence ID" value="QII81184.1"/>
    <property type="molecule type" value="Genomic_DNA"/>
</dbReference>
<dbReference type="AlphaFoldDB" id="A0A6G7K7E7"/>
<organism evidence="1 2">
    <name type="scientific">Jeotgalibaca arthritidis</name>
    <dbReference type="NCBI Taxonomy" id="1868794"/>
    <lineage>
        <taxon>Bacteria</taxon>
        <taxon>Bacillati</taxon>
        <taxon>Bacillota</taxon>
        <taxon>Bacilli</taxon>
        <taxon>Lactobacillales</taxon>
        <taxon>Carnobacteriaceae</taxon>
        <taxon>Jeotgalibaca</taxon>
    </lineage>
</organism>
<dbReference type="PANTHER" id="PTHR36439:SF1">
    <property type="entry name" value="DUF1697 DOMAIN-CONTAINING PROTEIN"/>
    <property type="match status" value="1"/>
</dbReference>
<keyword evidence="2" id="KW-1185">Reference proteome</keyword>
<accession>A0A6G7K7E7</accession>
<dbReference type="PANTHER" id="PTHR36439">
    <property type="entry name" value="BLL4334 PROTEIN"/>
    <property type="match status" value="1"/>
</dbReference>
<evidence type="ECO:0000313" key="1">
    <source>
        <dbReference type="EMBL" id="QII81184.1"/>
    </source>
</evidence>
<dbReference type="PIRSF" id="PIRSF008502">
    <property type="entry name" value="UCP008502"/>
    <property type="match status" value="1"/>
</dbReference>
<dbReference type="Pfam" id="PF08002">
    <property type="entry name" value="DUF1697"/>
    <property type="match status" value="1"/>
</dbReference>
<protein>
    <submittedName>
        <fullName evidence="1">DUF1697 domain-containing protein</fullName>
    </submittedName>
</protein>
<reference evidence="1 2" key="1">
    <citation type="journal article" date="2017" name="Int. J. Syst. Evol. Microbiol.">
        <title>Jeotgalibaca porci sp. nov. and Jeotgalibaca arthritidis sp. nov., isolated from pigs, and emended description of the genus Jeotgalibaca.</title>
        <authorList>
            <person name="Zamora L."/>
            <person name="Perez-Sancho M."/>
            <person name="Dominguez L."/>
            <person name="Fernandez-Garayzabal J.F."/>
            <person name="Vela A.I."/>
        </authorList>
    </citation>
    <scope>NUCLEOTIDE SEQUENCE [LARGE SCALE GENOMIC DNA]</scope>
    <source>
        <strain evidence="1 2">CECT 9157</strain>
    </source>
</reference>
<name>A0A6G7K7E7_9LACT</name>
<dbReference type="Proteomes" id="UP000501451">
    <property type="component" value="Chromosome"/>
</dbReference>
<dbReference type="InterPro" id="IPR012545">
    <property type="entry name" value="DUF1697"/>
</dbReference>
<proteinExistence type="predicted"/>
<dbReference type="Gene3D" id="3.30.70.1280">
    <property type="entry name" value="SP0830-like domains"/>
    <property type="match status" value="1"/>
</dbReference>
<dbReference type="Gene3D" id="3.30.70.1260">
    <property type="entry name" value="bacterial protein sp0830 like"/>
    <property type="match status" value="1"/>
</dbReference>
<dbReference type="KEGG" id="jar:G7057_00985"/>
<dbReference type="SUPFAM" id="SSF160379">
    <property type="entry name" value="SP0830-like"/>
    <property type="match status" value="1"/>
</dbReference>
<gene>
    <name evidence="1" type="ORF">G7057_00985</name>
</gene>
<sequence>MASYVVLLRGINVGGKNKILMADLKKLLVEDGFEAVQSYIQSGNLIIQSSLSAETISQRIENLLPIHFNLDRSLIRVLVIPSQTYQQIIAAAPTDFGQDPLFRYDVIFLMGVSIKEALLQVELKDGVDECWPFESVIFFKRPGPQHTDYTKSALSKLVKKPIYQSMTIRNWKTATRLLFLLEEHIMLE</sequence>
<evidence type="ECO:0000313" key="2">
    <source>
        <dbReference type="Proteomes" id="UP000501451"/>
    </source>
</evidence>